<dbReference type="WBParaSite" id="Minc3s00859g18168">
    <property type="protein sequence ID" value="Minc3s00859g18168"/>
    <property type="gene ID" value="Minc3s00859g18168"/>
</dbReference>
<evidence type="ECO:0000313" key="3">
    <source>
        <dbReference type="Proteomes" id="UP000887563"/>
    </source>
</evidence>
<proteinExistence type="predicted"/>
<dbReference type="Pfam" id="PF01871">
    <property type="entry name" value="AMMECR1"/>
    <property type="match status" value="1"/>
</dbReference>
<protein>
    <submittedName>
        <fullName evidence="4">AMMECR1 domain-containing protein</fullName>
    </submittedName>
</protein>
<dbReference type="SUPFAM" id="SSF143447">
    <property type="entry name" value="AMMECR1-like"/>
    <property type="match status" value="1"/>
</dbReference>
<evidence type="ECO:0000256" key="1">
    <source>
        <dbReference type="SAM" id="MobiDB-lite"/>
    </source>
</evidence>
<dbReference type="PANTHER" id="PTHR13016:SF0">
    <property type="entry name" value="AMME SYNDROME CANDIDATE GENE 1 PROTEIN"/>
    <property type="match status" value="1"/>
</dbReference>
<organism evidence="3 4">
    <name type="scientific">Meloidogyne incognita</name>
    <name type="common">Southern root-knot nematode worm</name>
    <name type="synonym">Oxyuris incognita</name>
    <dbReference type="NCBI Taxonomy" id="6306"/>
    <lineage>
        <taxon>Eukaryota</taxon>
        <taxon>Metazoa</taxon>
        <taxon>Ecdysozoa</taxon>
        <taxon>Nematoda</taxon>
        <taxon>Chromadorea</taxon>
        <taxon>Rhabditida</taxon>
        <taxon>Tylenchina</taxon>
        <taxon>Tylenchomorpha</taxon>
        <taxon>Tylenchoidea</taxon>
        <taxon>Meloidogynidae</taxon>
        <taxon>Meloidogyninae</taxon>
        <taxon>Meloidogyne</taxon>
        <taxon>Meloidogyne incognita group</taxon>
    </lineage>
</organism>
<sequence length="276" mass="30750">MTRQNDSLLNKTNSTAANNSASQQVTNGVIVPNNGGKIATIDMPVHCFDVIIAHLSKSKLPKCPNNVPNENFPLFVTWKKGHQRHLRGCIGTFSQNLPLHEGLSEYAHTSAFRDSRFDPITLHEMPHLHCAVSLLVCFEPARHYRDWLIGIHGIRIEYRQHHRSMSAVYLPEVARDQGWNHVETVNNLMRKGGFKGEITEMDRQAVLVERFQSEKTSISYEEYLTYKKFQQQQRNGEITTLDGAGGVGGGGGCPPSSNGGPRNGLLCNGFLNSCLP</sequence>
<keyword evidence="3" id="KW-1185">Reference proteome</keyword>
<evidence type="ECO:0000259" key="2">
    <source>
        <dbReference type="PROSITE" id="PS51112"/>
    </source>
</evidence>
<feature type="compositionally biased region" description="Polar residues" evidence="1">
    <location>
        <begin position="1"/>
        <end position="11"/>
    </location>
</feature>
<dbReference type="Gene3D" id="3.30.700.20">
    <property type="entry name" value="Hypothetical protein ph0010, domain 1"/>
    <property type="match status" value="1"/>
</dbReference>
<dbReference type="AlphaFoldDB" id="A0A914LVU8"/>
<dbReference type="InterPro" id="IPR027485">
    <property type="entry name" value="AMMECR1_N"/>
</dbReference>
<dbReference type="InterPro" id="IPR036071">
    <property type="entry name" value="AMMECR1_dom_sf"/>
</dbReference>
<dbReference type="Proteomes" id="UP000887563">
    <property type="component" value="Unplaced"/>
</dbReference>
<dbReference type="InterPro" id="IPR023473">
    <property type="entry name" value="AMMECR1"/>
</dbReference>
<dbReference type="PANTHER" id="PTHR13016">
    <property type="entry name" value="AMMECR1 HOMOLOG"/>
    <property type="match status" value="1"/>
</dbReference>
<evidence type="ECO:0000313" key="4">
    <source>
        <dbReference type="WBParaSite" id="Minc3s00859g18168"/>
    </source>
</evidence>
<accession>A0A914LVU8</accession>
<dbReference type="InterPro" id="IPR002733">
    <property type="entry name" value="AMMECR1_domain"/>
</dbReference>
<feature type="domain" description="AMMECR1" evidence="2">
    <location>
        <begin position="32"/>
        <end position="227"/>
    </location>
</feature>
<feature type="region of interest" description="Disordered" evidence="1">
    <location>
        <begin position="1"/>
        <end position="20"/>
    </location>
</feature>
<reference evidence="4" key="1">
    <citation type="submission" date="2022-11" db="UniProtKB">
        <authorList>
            <consortium name="WormBaseParasite"/>
        </authorList>
    </citation>
    <scope>IDENTIFICATION</scope>
</reference>
<name>A0A914LVU8_MELIC</name>
<dbReference type="NCBIfam" id="TIGR00296">
    <property type="entry name" value="TIGR00296 family protein"/>
    <property type="match status" value="1"/>
</dbReference>
<dbReference type="PROSITE" id="PS51112">
    <property type="entry name" value="AMMECR1"/>
    <property type="match status" value="1"/>
</dbReference>